<reference evidence="1" key="1">
    <citation type="submission" date="2020-01" db="EMBL/GenBank/DDBJ databases">
        <authorList>
            <consortium name="DOE Joint Genome Institute"/>
            <person name="Haridas S."/>
            <person name="Albert R."/>
            <person name="Binder M."/>
            <person name="Bloem J."/>
            <person name="Labutti K."/>
            <person name="Salamov A."/>
            <person name="Andreopoulos B."/>
            <person name="Baker S.E."/>
            <person name="Barry K."/>
            <person name="Bills G."/>
            <person name="Bluhm B.H."/>
            <person name="Cannon C."/>
            <person name="Castanera R."/>
            <person name="Culley D.E."/>
            <person name="Daum C."/>
            <person name="Ezra D."/>
            <person name="Gonzalez J.B."/>
            <person name="Henrissat B."/>
            <person name="Kuo A."/>
            <person name="Liang C."/>
            <person name="Lipzen A."/>
            <person name="Lutzoni F."/>
            <person name="Magnuson J."/>
            <person name="Mondo S."/>
            <person name="Nolan M."/>
            <person name="Ohm R."/>
            <person name="Pangilinan J."/>
            <person name="Park H.-J."/>
            <person name="Ramirez L."/>
            <person name="Alfaro M."/>
            <person name="Sun H."/>
            <person name="Tritt A."/>
            <person name="Yoshinaga Y."/>
            <person name="Zwiers L.-H."/>
            <person name="Turgeon B.G."/>
            <person name="Goodwin S.B."/>
            <person name="Spatafora J.W."/>
            <person name="Crous P.W."/>
            <person name="Grigoriev I.V."/>
        </authorList>
    </citation>
    <scope>NUCLEOTIDE SEQUENCE</scope>
    <source>
        <strain evidence="1">IPT5</strain>
    </source>
</reference>
<dbReference type="OrthoDB" id="3787841at2759"/>
<keyword evidence="2" id="KW-1185">Reference proteome</keyword>
<organism evidence="1 2">
    <name type="scientific">Plenodomus tracheiphilus IPT5</name>
    <dbReference type="NCBI Taxonomy" id="1408161"/>
    <lineage>
        <taxon>Eukaryota</taxon>
        <taxon>Fungi</taxon>
        <taxon>Dikarya</taxon>
        <taxon>Ascomycota</taxon>
        <taxon>Pezizomycotina</taxon>
        <taxon>Dothideomycetes</taxon>
        <taxon>Pleosporomycetidae</taxon>
        <taxon>Pleosporales</taxon>
        <taxon>Pleosporineae</taxon>
        <taxon>Leptosphaeriaceae</taxon>
        <taxon>Plenodomus</taxon>
    </lineage>
</organism>
<dbReference type="Proteomes" id="UP000799423">
    <property type="component" value="Unassembled WGS sequence"/>
</dbReference>
<evidence type="ECO:0000313" key="2">
    <source>
        <dbReference type="Proteomes" id="UP000799423"/>
    </source>
</evidence>
<sequence>MPEQYFDPAGLTEPHTTPYTLTVYNPPRPPPCWLPSFLTREPIAHTNTGSTYMIRPDNTNPNLDCFEPKHLSGLSTKVITIKSFMFPPDLRCKHLRTGATACDKGCYFREKGGDEIARWRCRRSDCEGHVYCGPVLKDEEGKACFGEKGKRMKAAAAAPIPANAGTMVLIGAAAPEKDEDGTEAPE</sequence>
<protein>
    <submittedName>
        <fullName evidence="1">Uncharacterized protein</fullName>
    </submittedName>
</protein>
<dbReference type="EMBL" id="MU006340">
    <property type="protein sequence ID" value="KAF2845914.1"/>
    <property type="molecule type" value="Genomic_DNA"/>
</dbReference>
<proteinExistence type="predicted"/>
<gene>
    <name evidence="1" type="ORF">T440DRAFT_433599</name>
</gene>
<evidence type="ECO:0000313" key="1">
    <source>
        <dbReference type="EMBL" id="KAF2845914.1"/>
    </source>
</evidence>
<name>A0A6A7AT28_9PLEO</name>
<dbReference type="AlphaFoldDB" id="A0A6A7AT28"/>
<feature type="non-terminal residue" evidence="1">
    <location>
        <position position="186"/>
    </location>
</feature>
<accession>A0A6A7AT28</accession>